<dbReference type="Proteomes" id="UP001139971">
    <property type="component" value="Unassembled WGS sequence"/>
</dbReference>
<dbReference type="EMBL" id="JAOVZO020000023">
    <property type="protein sequence ID" value="MDC8016237.1"/>
    <property type="molecule type" value="Genomic_DNA"/>
</dbReference>
<evidence type="ECO:0000313" key="3">
    <source>
        <dbReference type="Proteomes" id="UP001139971"/>
    </source>
</evidence>
<protein>
    <submittedName>
        <fullName evidence="2">Uncharacterized protein</fullName>
    </submittedName>
</protein>
<comment type="caution">
    <text evidence="2">The sequence shown here is derived from an EMBL/GenBank/DDBJ whole genome shotgun (WGS) entry which is preliminary data.</text>
</comment>
<sequence>MRIAPPLFALLLAAAAPAAAFADACGLPAPAFCETFESGPAPLADRGRGNELSRTRFSATRYAPSLSTGDGVTFWVWESEFGLVPDEPPPCRSDVVGFLPATRDTLICEPSAHIGSRYLMTAVGSQNYGSNVYRIRQPFDFAGRTGRIVFDTDLTTNFLLGYMSIVISEDPSPTPTWDLNGRGPNPRNGLMLVFVSNNVEVYDVRDYALTTIAGTATTIPAQKGRMSRVELRLSTTQLEVLTSPPSDDGVNFAPLVSRRVVNFAQPLAFSRGYVHLIGHNHATWKYGITFGGLPRPLRSWNLYWDNIGFDGPAITWTREYEIPGAEVPSTRTTTDEYPPGTFHTTVHNGMSLGYVIPNSASTMSAPLTFRNVSLANATRARLVFNGYYQGYGTDGIRLGTGRLRYQLNDGPIHVRAFTPGETAMIDTPGQTGGYNHAIDVPLAELVDGDNVVRFSTLNIESGYPNAVLNLDLVIDANPDRVFADGFE</sequence>
<feature type="signal peptide" evidence="1">
    <location>
        <begin position="1"/>
        <end position="22"/>
    </location>
</feature>
<evidence type="ECO:0000313" key="2">
    <source>
        <dbReference type="EMBL" id="MDC8016237.1"/>
    </source>
</evidence>
<name>A0A9X3YPS4_9GAMM</name>
<keyword evidence="3" id="KW-1185">Reference proteome</keyword>
<dbReference type="RefSeq" id="WP_263542484.1">
    <property type="nucleotide sequence ID" value="NZ_JAOVZO020000023.1"/>
</dbReference>
<gene>
    <name evidence="2" type="ORF">OD750_027230</name>
</gene>
<proteinExistence type="predicted"/>
<keyword evidence="1" id="KW-0732">Signal</keyword>
<accession>A0A9X3YPS4</accession>
<evidence type="ECO:0000256" key="1">
    <source>
        <dbReference type="SAM" id="SignalP"/>
    </source>
</evidence>
<feature type="chain" id="PRO_5040784210" evidence="1">
    <location>
        <begin position="23"/>
        <end position="487"/>
    </location>
</feature>
<dbReference type="AlphaFoldDB" id="A0A9X3YPS4"/>
<reference evidence="2" key="1">
    <citation type="submission" date="2023-02" db="EMBL/GenBank/DDBJ databases">
        <title>Tahibacter soli sp. nov. isolated from soil.</title>
        <authorList>
            <person name="Baek J.H."/>
            <person name="Lee J.K."/>
            <person name="Choi D.G."/>
            <person name="Jeon C.O."/>
        </authorList>
    </citation>
    <scope>NUCLEOTIDE SEQUENCE</scope>
    <source>
        <strain evidence="2">BL</strain>
    </source>
</reference>
<organism evidence="2 3">
    <name type="scientific">Tahibacter soli</name>
    <dbReference type="NCBI Taxonomy" id="2983605"/>
    <lineage>
        <taxon>Bacteria</taxon>
        <taxon>Pseudomonadati</taxon>
        <taxon>Pseudomonadota</taxon>
        <taxon>Gammaproteobacteria</taxon>
        <taxon>Lysobacterales</taxon>
        <taxon>Rhodanobacteraceae</taxon>
        <taxon>Tahibacter</taxon>
    </lineage>
</organism>